<evidence type="ECO:0000256" key="1">
    <source>
        <dbReference type="SAM" id="MobiDB-lite"/>
    </source>
</evidence>
<dbReference type="Proteomes" id="UP001165085">
    <property type="component" value="Unassembled WGS sequence"/>
</dbReference>
<feature type="compositionally biased region" description="Basic residues" evidence="1">
    <location>
        <begin position="962"/>
        <end position="979"/>
    </location>
</feature>
<name>A0A9W7AGX1_9STRA</name>
<evidence type="ECO:0000313" key="4">
    <source>
        <dbReference type="Proteomes" id="UP001165085"/>
    </source>
</evidence>
<evidence type="ECO:0000313" key="3">
    <source>
        <dbReference type="EMBL" id="GMH67540.1"/>
    </source>
</evidence>
<feature type="region of interest" description="Disordered" evidence="1">
    <location>
        <begin position="724"/>
        <end position="753"/>
    </location>
</feature>
<reference evidence="4" key="1">
    <citation type="journal article" date="2023" name="Commun. Biol.">
        <title>Genome analysis of Parmales, the sister group of diatoms, reveals the evolutionary specialization of diatoms from phago-mixotrophs to photoautotrophs.</title>
        <authorList>
            <person name="Ban H."/>
            <person name="Sato S."/>
            <person name="Yoshikawa S."/>
            <person name="Yamada K."/>
            <person name="Nakamura Y."/>
            <person name="Ichinomiya M."/>
            <person name="Sato N."/>
            <person name="Blanc-Mathieu R."/>
            <person name="Endo H."/>
            <person name="Kuwata A."/>
            <person name="Ogata H."/>
        </authorList>
    </citation>
    <scope>NUCLEOTIDE SEQUENCE [LARGE SCALE GENOMIC DNA]</scope>
    <source>
        <strain evidence="4">NIES 3701</strain>
    </source>
</reference>
<gene>
    <name evidence="3" type="ORF">TrST_g12336</name>
</gene>
<dbReference type="InterPro" id="IPR015940">
    <property type="entry name" value="UBA"/>
</dbReference>
<feature type="region of interest" description="Disordered" evidence="1">
    <location>
        <begin position="360"/>
        <end position="382"/>
    </location>
</feature>
<comment type="caution">
    <text evidence="3">The sequence shown here is derived from an EMBL/GenBank/DDBJ whole genome shotgun (WGS) entry which is preliminary data.</text>
</comment>
<feature type="compositionally biased region" description="Acidic residues" evidence="1">
    <location>
        <begin position="360"/>
        <end position="378"/>
    </location>
</feature>
<organism evidence="3 4">
    <name type="scientific">Triparma strigata</name>
    <dbReference type="NCBI Taxonomy" id="1606541"/>
    <lineage>
        <taxon>Eukaryota</taxon>
        <taxon>Sar</taxon>
        <taxon>Stramenopiles</taxon>
        <taxon>Ochrophyta</taxon>
        <taxon>Bolidophyceae</taxon>
        <taxon>Parmales</taxon>
        <taxon>Triparmaceae</taxon>
        <taxon>Triparma</taxon>
    </lineage>
</organism>
<dbReference type="PROSITE" id="PS50030">
    <property type="entry name" value="UBA"/>
    <property type="match status" value="1"/>
</dbReference>
<protein>
    <recommendedName>
        <fullName evidence="2">UBA domain-containing protein</fullName>
    </recommendedName>
</protein>
<dbReference type="EMBL" id="BRXY01000118">
    <property type="protein sequence ID" value="GMH67540.1"/>
    <property type="molecule type" value="Genomic_DNA"/>
</dbReference>
<feature type="compositionally biased region" description="Basic and acidic residues" evidence="1">
    <location>
        <begin position="729"/>
        <end position="753"/>
    </location>
</feature>
<feature type="region of interest" description="Disordered" evidence="1">
    <location>
        <begin position="933"/>
        <end position="1002"/>
    </location>
</feature>
<sequence length="1002" mass="114291">MASLRAESSFFSSYHVFESSIGTTLKLYKLDSPRLVHLRPSGAGDNADTAPLPSVSIPLIISGAVPTLKVTLLKNLDDVHTVEYDDYPYENCVSYSVTPTELYVHFTDRIDVFLVDAKSRSMRRSEVGIPSSILYRPPFLLNNASELVNEEGTVMSKNIASFDLRVTKANGSKILATLTNDFLLRVYAVYDTGEYQLIDNAATADVKSIRFREALKPTIYRPLVLCYENGQELDYDIDFSSVNRGIDEFFDDDSDEGVGEVVAGAGPGKELDDKYRNEPLYETYLKILNRPGNHNKSFNEDNYEIFKSHDMADIVDSLKYNGDTETVAWLVSARLWEEEEEEEEMDGAEMEEVERFEFDEVVEEEEEESGEEEEEEEEKEIHPDVRILRRVRDYVDNGDWGNLELLLDERPGMKEQTFKYVQERRPEGLEYLNLPKYQIEGRMCGVAGGLVSGWRDVIGMDLSGRECVKFLENRLGFSEEESVKKCLSCLDERRRAEVLEVWWREEEGRALYKRNWEGRDLWVWRMQGLGHFCDELDAEIRRGSEWIEAFKQGDFRGLEERAKRIWIDEDLIGFLKLVEGRGERRRIVEIAVESLKRVEVDEEVMAGLIGMGFDRSIAEEASVGGGKVEDAVKRAMEYAEAGRGGGGSGEGERIERALIEKFRGLLNEVLESCEDDGGDGREQDYVVEVEEEEEEEEDWGDDFDDGFDDVEVKVVDVDVDVGEVEEEEERRAAAEEERRIEEEAKRAREQEKRLVEEEAARRKAEAEAAAEEERLRVVGEQENLRLELEEETILKAEQERLRVEEEADAAAEQERLRVEAEAAAEQERLRSKSDCELSPKLPRSKNVYVSKLKLPLSKNVYVSKLKLPLSRNVYVSKLKLPLSKNVYVSKLKLPLSRNDCEQLPLNRNDCEQPPKLPLSKNVFELPLNRRNCASLPLKRRKKGASPKSAPPTSSRGGSRNSASRRKKRSSAASSKKPRSAGRPSSQRPQPSSPSRRRKKESS</sequence>
<proteinExistence type="predicted"/>
<accession>A0A9W7AGX1</accession>
<feature type="domain" description="UBA" evidence="2">
    <location>
        <begin position="599"/>
        <end position="621"/>
    </location>
</feature>
<keyword evidence="4" id="KW-1185">Reference proteome</keyword>
<dbReference type="OrthoDB" id="10482550at2759"/>
<feature type="compositionally biased region" description="Low complexity" evidence="1">
    <location>
        <begin position="980"/>
        <end position="993"/>
    </location>
</feature>
<dbReference type="AlphaFoldDB" id="A0A9W7AGX1"/>
<evidence type="ECO:0000259" key="2">
    <source>
        <dbReference type="PROSITE" id="PS50030"/>
    </source>
</evidence>